<evidence type="ECO:0000313" key="3">
    <source>
        <dbReference type="Proteomes" id="UP000243588"/>
    </source>
</evidence>
<keyword evidence="3" id="KW-1185">Reference proteome</keyword>
<feature type="transmembrane region" description="Helical" evidence="1">
    <location>
        <begin position="152"/>
        <end position="183"/>
    </location>
</feature>
<sequence>MYILSILSLSAYQYAVILGFLYCLWLTFRIGKRLKQSKGTSLGCIGFGYVFLVVGCITTFALTGLLVLGDTIYDKTRTFTKGDKYEAVYYDYTSYESYDSESGRTSTMYTPIIRFTTAKGQLMEKTLNYSSSSKPIIGNKVTVYFDADRSDIAILSFGIIAMTLGVIFFFSIIIFLFIGVTMYAMGHSMKRYKQIAAYVGINMLVPLLMVLFDGLLIYVLFDGEEKPIWVNLVVGFFALVMTLSIWAYIKSVVGKEIKWVKTGVGTWRGEVVEKIETKTDNDLLQRKEIKYKQRTSQKKK</sequence>
<keyword evidence="1" id="KW-0812">Transmembrane</keyword>
<evidence type="ECO:0000313" key="2">
    <source>
        <dbReference type="EMBL" id="SDH65852.1"/>
    </source>
</evidence>
<protein>
    <recommendedName>
        <fullName evidence="4">DUF3592 domain-containing protein</fullName>
    </recommendedName>
</protein>
<proteinExistence type="predicted"/>
<accession>A0A1G8E7C4</accession>
<organism evidence="2 3">
    <name type="scientific">Myroides phaeus</name>
    <dbReference type="NCBI Taxonomy" id="702745"/>
    <lineage>
        <taxon>Bacteria</taxon>
        <taxon>Pseudomonadati</taxon>
        <taxon>Bacteroidota</taxon>
        <taxon>Flavobacteriia</taxon>
        <taxon>Flavobacteriales</taxon>
        <taxon>Flavobacteriaceae</taxon>
        <taxon>Myroides</taxon>
    </lineage>
</organism>
<keyword evidence="1" id="KW-0472">Membrane</keyword>
<feature type="transmembrane region" description="Helical" evidence="1">
    <location>
        <begin position="42"/>
        <end position="68"/>
    </location>
</feature>
<dbReference type="Proteomes" id="UP000243588">
    <property type="component" value="Unassembled WGS sequence"/>
</dbReference>
<gene>
    <name evidence="2" type="ORF">SAMN05421818_109110</name>
</gene>
<reference evidence="3" key="1">
    <citation type="submission" date="2016-10" db="EMBL/GenBank/DDBJ databases">
        <authorList>
            <person name="Varghese N."/>
            <person name="Submissions S."/>
        </authorList>
    </citation>
    <scope>NUCLEOTIDE SEQUENCE [LARGE SCALE GENOMIC DNA]</scope>
    <source>
        <strain evidence="3">DSM 23313</strain>
    </source>
</reference>
<evidence type="ECO:0008006" key="4">
    <source>
        <dbReference type="Google" id="ProtNLM"/>
    </source>
</evidence>
<dbReference type="RefSeq" id="WP_090407994.1">
    <property type="nucleotide sequence ID" value="NZ_FNDQ01000009.1"/>
</dbReference>
<feature type="transmembrane region" description="Helical" evidence="1">
    <location>
        <begin position="12"/>
        <end position="30"/>
    </location>
</feature>
<dbReference type="EMBL" id="FNDQ01000009">
    <property type="protein sequence ID" value="SDH65852.1"/>
    <property type="molecule type" value="Genomic_DNA"/>
</dbReference>
<dbReference type="AlphaFoldDB" id="A0A1G8E7C4"/>
<evidence type="ECO:0000256" key="1">
    <source>
        <dbReference type="SAM" id="Phobius"/>
    </source>
</evidence>
<name>A0A1G8E7C4_9FLAO</name>
<keyword evidence="1" id="KW-1133">Transmembrane helix</keyword>
<feature type="transmembrane region" description="Helical" evidence="1">
    <location>
        <begin position="227"/>
        <end position="249"/>
    </location>
</feature>
<feature type="transmembrane region" description="Helical" evidence="1">
    <location>
        <begin position="195"/>
        <end position="221"/>
    </location>
</feature>